<evidence type="ECO:0000256" key="6">
    <source>
        <dbReference type="ARBA" id="ARBA00023180"/>
    </source>
</evidence>
<dbReference type="Pfam" id="PF10204">
    <property type="entry name" value="DuoxA"/>
    <property type="match status" value="1"/>
</dbReference>
<feature type="transmembrane region" description="Helical" evidence="8">
    <location>
        <begin position="272"/>
        <end position="292"/>
    </location>
</feature>
<keyword evidence="3 8" id="KW-0812">Transmembrane</keyword>
<organism evidence="9 10">
    <name type="scientific">Magallana gigas</name>
    <name type="common">Pacific oyster</name>
    <name type="synonym">Crassostrea gigas</name>
    <dbReference type="NCBI Taxonomy" id="29159"/>
    <lineage>
        <taxon>Eukaryota</taxon>
        <taxon>Metazoa</taxon>
        <taxon>Spiralia</taxon>
        <taxon>Lophotrochozoa</taxon>
        <taxon>Mollusca</taxon>
        <taxon>Bivalvia</taxon>
        <taxon>Autobranchia</taxon>
        <taxon>Pteriomorphia</taxon>
        <taxon>Ostreida</taxon>
        <taxon>Ostreoidea</taxon>
        <taxon>Ostreidae</taxon>
        <taxon>Magallana</taxon>
    </lineage>
</organism>
<evidence type="ECO:0000256" key="5">
    <source>
        <dbReference type="ARBA" id="ARBA00023136"/>
    </source>
</evidence>
<dbReference type="EnsemblMetazoa" id="G14994.13">
    <property type="protein sequence ID" value="G14994.13:cds"/>
    <property type="gene ID" value="G14994"/>
</dbReference>
<reference evidence="9" key="1">
    <citation type="submission" date="2022-08" db="UniProtKB">
        <authorList>
            <consortium name="EnsemblMetazoa"/>
        </authorList>
    </citation>
    <scope>IDENTIFICATION</scope>
    <source>
        <strain evidence="9">05x7-T-G4-1.051#20</strain>
    </source>
</reference>
<evidence type="ECO:0000256" key="1">
    <source>
        <dbReference type="ARBA" id="ARBA00004141"/>
    </source>
</evidence>
<evidence type="ECO:0008006" key="11">
    <source>
        <dbReference type="Google" id="ProtNLM"/>
    </source>
</evidence>
<evidence type="ECO:0000313" key="10">
    <source>
        <dbReference type="Proteomes" id="UP000005408"/>
    </source>
</evidence>
<feature type="transmembrane region" description="Helical" evidence="8">
    <location>
        <begin position="60"/>
        <end position="82"/>
    </location>
</feature>
<evidence type="ECO:0000256" key="3">
    <source>
        <dbReference type="ARBA" id="ARBA00022692"/>
    </source>
</evidence>
<evidence type="ECO:0000256" key="4">
    <source>
        <dbReference type="ARBA" id="ARBA00022989"/>
    </source>
</evidence>
<dbReference type="GO" id="GO:0005789">
    <property type="term" value="C:endoplasmic reticulum membrane"/>
    <property type="evidence" value="ECO:0007669"/>
    <property type="project" value="InterPro"/>
</dbReference>
<feature type="compositionally biased region" description="Polar residues" evidence="7">
    <location>
        <begin position="432"/>
        <end position="441"/>
    </location>
</feature>
<evidence type="ECO:0000256" key="2">
    <source>
        <dbReference type="ARBA" id="ARBA00009816"/>
    </source>
</evidence>
<dbReference type="OrthoDB" id="10042652at2759"/>
<keyword evidence="5 8" id="KW-0472">Membrane</keyword>
<comment type="subcellular location">
    <subcellularLocation>
        <location evidence="1">Membrane</location>
        <topology evidence="1">Multi-pass membrane protein</topology>
    </subcellularLocation>
</comment>
<feature type="transmembrane region" description="Helical" evidence="8">
    <location>
        <begin position="34"/>
        <end position="53"/>
    </location>
</feature>
<keyword evidence="4 8" id="KW-1133">Transmembrane helix</keyword>
<dbReference type="InterPro" id="IPR018469">
    <property type="entry name" value="Dual_oxidase_maturation_fac"/>
</dbReference>
<keyword evidence="6" id="KW-0325">Glycoprotein</keyword>
<dbReference type="GO" id="GO:0015031">
    <property type="term" value="P:protein transport"/>
    <property type="evidence" value="ECO:0007669"/>
    <property type="project" value="InterPro"/>
</dbReference>
<evidence type="ECO:0000256" key="8">
    <source>
        <dbReference type="SAM" id="Phobius"/>
    </source>
</evidence>
<protein>
    <recommendedName>
        <fullName evidence="11">Dual oxidase maturation factor 1</fullName>
    </recommendedName>
</protein>
<dbReference type="PANTHER" id="PTHR31158">
    <property type="entry name" value="DUAL OXIDASE 2"/>
    <property type="match status" value="1"/>
</dbReference>
<comment type="similarity">
    <text evidence="2">Belongs to the DUOXA family.</text>
</comment>
<dbReference type="OMA" id="PLWILSN"/>
<feature type="region of interest" description="Disordered" evidence="7">
    <location>
        <begin position="327"/>
        <end position="451"/>
    </location>
</feature>
<dbReference type="AlphaFoldDB" id="A0A8W8INN9"/>
<feature type="transmembrane region" description="Helical" evidence="8">
    <location>
        <begin position="229"/>
        <end position="248"/>
    </location>
</feature>
<keyword evidence="10" id="KW-1185">Reference proteome</keyword>
<evidence type="ECO:0000256" key="7">
    <source>
        <dbReference type="SAM" id="MobiDB-lite"/>
    </source>
</evidence>
<proteinExistence type="inferred from homology"/>
<name>A0A8W8INN9_MAGGI</name>
<dbReference type="Proteomes" id="UP000005408">
    <property type="component" value="Unassembled WGS sequence"/>
</dbReference>
<feature type="transmembrane region" description="Helical" evidence="8">
    <location>
        <begin position="200"/>
        <end position="222"/>
    </location>
</feature>
<feature type="compositionally biased region" description="Acidic residues" evidence="7">
    <location>
        <begin position="355"/>
        <end position="366"/>
    </location>
</feature>
<accession>A0A8W8INN9</accession>
<sequence length="451" mass="50961">MSSPGLFDAFRSNGAPTYYDSNKTPFMADILESGLIYAFVIVAFSFFIILPGIRGKERIFVLIRVTVTLFIGGVIMLTNFGYEWEVAEAKNVRTKYKAGSAGEITADIAVYMGLRGINVTLKASDGGKPYFNETINYNEHFDWRWEQGRLGFGIFAGRFNQEFRAAQFRGTPLPIIWIAEYFTFDGEGIRWGRHYRQAGWYAHIMMWLALPLWVLTIVLFFILLKYGAYFLMMTGGVMVIANILWATIRNVNELVIPFSAEHKLEFHFGPSFYLNLITGLLCIILGVVIWVLDLRFPELVTNFFGVDPLQDDSFVQGGSIETVENKNGIEMQGVENGHTAPARGSSRPSRQAAAAEDDDDDDDEIYEPPVFEPPPAPKATKFEKRKSRGLTQRLQKPRRRPPPPVPGNQADDDDPDDLYSNTRQFSGVFDNNIPSSSTNPDQVHINMGYRH</sequence>
<evidence type="ECO:0000313" key="9">
    <source>
        <dbReference type="EnsemblMetazoa" id="G14994.13:cds"/>
    </source>
</evidence>
<dbReference type="PANTHER" id="PTHR31158:SF1">
    <property type="entry name" value="DOXA1 FACTOR-RELATED"/>
    <property type="match status" value="1"/>
</dbReference>